<dbReference type="Proteomes" id="UP000631114">
    <property type="component" value="Unassembled WGS sequence"/>
</dbReference>
<name>A0A835I263_9MAGN</name>
<dbReference type="Gene3D" id="3.40.50.2000">
    <property type="entry name" value="Glycogen Phosphorylase B"/>
    <property type="match status" value="1"/>
</dbReference>
<reference evidence="2 3" key="1">
    <citation type="submission" date="2020-10" db="EMBL/GenBank/DDBJ databases">
        <title>The Coptis chinensis genome and diversification of protoberbering-type alkaloids.</title>
        <authorList>
            <person name="Wang B."/>
            <person name="Shu S."/>
            <person name="Song C."/>
            <person name="Liu Y."/>
        </authorList>
    </citation>
    <scope>NUCLEOTIDE SEQUENCE [LARGE SCALE GENOMIC DNA]</scope>
    <source>
        <strain evidence="2">HL-2020</strain>
        <tissue evidence="2">Leaf</tissue>
    </source>
</reference>
<protein>
    <submittedName>
        <fullName evidence="2">Uncharacterized protein</fullName>
    </submittedName>
</protein>
<comment type="caution">
    <text evidence="2">The sequence shown here is derived from an EMBL/GenBank/DDBJ whole genome shotgun (WGS) entry which is preliminary data.</text>
</comment>
<gene>
    <name evidence="2" type="ORF">IFM89_010427</name>
</gene>
<sequence>MAREPLHVVILPWLAFGHMIPFFHLSSSLAKAGIRVSFISTPRNIQRLPEIPAELEPLFNFVQFHLPSVDGLPIGAEATVDLTMDQTQFLKISSQQKNKRTVRGRASHRHQSGSLFRRQLPSDHSRLKSYFSEYSRKRFG</sequence>
<accession>A0A835I263</accession>
<dbReference type="AlphaFoldDB" id="A0A835I263"/>
<dbReference type="SUPFAM" id="SSF53756">
    <property type="entry name" value="UDP-Glycosyltransferase/glycogen phosphorylase"/>
    <property type="match status" value="1"/>
</dbReference>
<evidence type="ECO:0000256" key="1">
    <source>
        <dbReference type="SAM" id="MobiDB-lite"/>
    </source>
</evidence>
<dbReference type="OrthoDB" id="5835829at2759"/>
<organism evidence="2 3">
    <name type="scientific">Coptis chinensis</name>
    <dbReference type="NCBI Taxonomy" id="261450"/>
    <lineage>
        <taxon>Eukaryota</taxon>
        <taxon>Viridiplantae</taxon>
        <taxon>Streptophyta</taxon>
        <taxon>Embryophyta</taxon>
        <taxon>Tracheophyta</taxon>
        <taxon>Spermatophyta</taxon>
        <taxon>Magnoliopsida</taxon>
        <taxon>Ranunculales</taxon>
        <taxon>Ranunculaceae</taxon>
        <taxon>Coptidoideae</taxon>
        <taxon>Coptis</taxon>
    </lineage>
</organism>
<feature type="compositionally biased region" description="Basic residues" evidence="1">
    <location>
        <begin position="97"/>
        <end position="111"/>
    </location>
</feature>
<evidence type="ECO:0000313" key="3">
    <source>
        <dbReference type="Proteomes" id="UP000631114"/>
    </source>
</evidence>
<feature type="region of interest" description="Disordered" evidence="1">
    <location>
        <begin position="93"/>
        <end position="118"/>
    </location>
</feature>
<dbReference type="EMBL" id="JADFTS010000004">
    <property type="protein sequence ID" value="KAF9608643.1"/>
    <property type="molecule type" value="Genomic_DNA"/>
</dbReference>
<keyword evidence="3" id="KW-1185">Reference proteome</keyword>
<proteinExistence type="predicted"/>
<evidence type="ECO:0000313" key="2">
    <source>
        <dbReference type="EMBL" id="KAF9608643.1"/>
    </source>
</evidence>